<reference evidence="2" key="1">
    <citation type="journal article" date="2022" name="Nat. Commun.">
        <title>Chromosome evolution and the genetic basis of agronomically important traits in greater yam.</title>
        <authorList>
            <person name="Bredeson J.V."/>
            <person name="Lyons J.B."/>
            <person name="Oniyinde I.O."/>
            <person name="Okereke N.R."/>
            <person name="Kolade O."/>
            <person name="Nnabue I."/>
            <person name="Nwadili C.O."/>
            <person name="Hribova E."/>
            <person name="Parker M."/>
            <person name="Nwogha J."/>
            <person name="Shu S."/>
            <person name="Carlson J."/>
            <person name="Kariba R."/>
            <person name="Muthemba S."/>
            <person name="Knop K."/>
            <person name="Barton G.J."/>
            <person name="Sherwood A.V."/>
            <person name="Lopez-Montes A."/>
            <person name="Asiedu R."/>
            <person name="Jamnadass R."/>
            <person name="Muchugi A."/>
            <person name="Goodstein D."/>
            <person name="Egesi C.N."/>
            <person name="Featherston J."/>
            <person name="Asfaw A."/>
            <person name="Simpson G.G."/>
            <person name="Dolezel J."/>
            <person name="Hendre P.S."/>
            <person name="Van Deynze A."/>
            <person name="Kumar P.L."/>
            <person name="Obidiegwu J.E."/>
            <person name="Bhattacharjee R."/>
            <person name="Rokhsar D.S."/>
        </authorList>
    </citation>
    <scope>NUCLEOTIDE SEQUENCE [LARGE SCALE GENOMIC DNA]</scope>
    <source>
        <strain evidence="2">cv. TDa95/00328</strain>
    </source>
</reference>
<keyword evidence="2" id="KW-1185">Reference proteome</keyword>
<proteinExistence type="predicted"/>
<evidence type="ECO:0000313" key="1">
    <source>
        <dbReference type="EMBL" id="KAH7655065.1"/>
    </source>
</evidence>
<gene>
    <name evidence="1" type="ORF">IHE45_19G181700</name>
</gene>
<dbReference type="Proteomes" id="UP000827976">
    <property type="component" value="Chromosome 19"/>
</dbReference>
<organism evidence="1 2">
    <name type="scientific">Dioscorea alata</name>
    <name type="common">Purple yam</name>
    <dbReference type="NCBI Taxonomy" id="55571"/>
    <lineage>
        <taxon>Eukaryota</taxon>
        <taxon>Viridiplantae</taxon>
        <taxon>Streptophyta</taxon>
        <taxon>Embryophyta</taxon>
        <taxon>Tracheophyta</taxon>
        <taxon>Spermatophyta</taxon>
        <taxon>Magnoliopsida</taxon>
        <taxon>Liliopsida</taxon>
        <taxon>Dioscoreales</taxon>
        <taxon>Dioscoreaceae</taxon>
        <taxon>Dioscorea</taxon>
    </lineage>
</organism>
<accession>A0ACB7U479</accession>
<comment type="caution">
    <text evidence="1">The sequence shown here is derived from an EMBL/GenBank/DDBJ whole genome shotgun (WGS) entry which is preliminary data.</text>
</comment>
<protein>
    <submittedName>
        <fullName evidence="1">Uncharacterized protein</fullName>
    </submittedName>
</protein>
<evidence type="ECO:0000313" key="2">
    <source>
        <dbReference type="Proteomes" id="UP000827976"/>
    </source>
</evidence>
<dbReference type="EMBL" id="CM037029">
    <property type="protein sequence ID" value="KAH7655065.1"/>
    <property type="molecule type" value="Genomic_DNA"/>
</dbReference>
<sequence length="100" mass="10833">MRHVADQIDDEGTATMERQRGHVACVENHTSTQSTWNTWRQVGSTRALSPSAISLKQTAHSAEVSSSDCTTTGMDFSASGSSPLASARLKKKGRRLRRSA</sequence>
<name>A0ACB7U479_DIOAL</name>